<gene>
    <name evidence="4" type="ORF">H7U22_03725</name>
</gene>
<feature type="domain" description="Response regulatory" evidence="2">
    <location>
        <begin position="6"/>
        <end position="118"/>
    </location>
</feature>
<evidence type="ECO:0000259" key="2">
    <source>
        <dbReference type="PROSITE" id="PS50110"/>
    </source>
</evidence>
<feature type="modified residue" description="4-aspartylphosphate" evidence="1">
    <location>
        <position position="57"/>
    </location>
</feature>
<dbReference type="InterPro" id="IPR046947">
    <property type="entry name" value="LytR-like"/>
</dbReference>
<dbReference type="InterPro" id="IPR007492">
    <property type="entry name" value="LytTR_DNA-bd_dom"/>
</dbReference>
<comment type="caution">
    <text evidence="4">The sequence shown here is derived from an EMBL/GenBank/DDBJ whole genome shotgun (WGS) entry which is preliminary data.</text>
</comment>
<dbReference type="PANTHER" id="PTHR37299">
    <property type="entry name" value="TRANSCRIPTIONAL REGULATOR-RELATED"/>
    <property type="match status" value="1"/>
</dbReference>
<dbReference type="InterPro" id="IPR011006">
    <property type="entry name" value="CheY-like_superfamily"/>
</dbReference>
<dbReference type="RefSeq" id="WP_187070009.1">
    <property type="nucleotide sequence ID" value="NZ_JACRYL010000003.1"/>
</dbReference>
<feature type="domain" description="HTH LytTR-type" evidence="3">
    <location>
        <begin position="139"/>
        <end position="208"/>
    </location>
</feature>
<dbReference type="Gene3D" id="2.40.50.1020">
    <property type="entry name" value="LytTr DNA-binding domain"/>
    <property type="match status" value="1"/>
</dbReference>
<organism evidence="4 5">
    <name type="scientific">Pedobacter fastidiosus</name>
    <dbReference type="NCBI Taxonomy" id="2765361"/>
    <lineage>
        <taxon>Bacteria</taxon>
        <taxon>Pseudomonadati</taxon>
        <taxon>Bacteroidota</taxon>
        <taxon>Sphingobacteriia</taxon>
        <taxon>Sphingobacteriales</taxon>
        <taxon>Sphingobacteriaceae</taxon>
        <taxon>Pedobacter</taxon>
    </lineage>
</organism>
<dbReference type="Pfam" id="PF04397">
    <property type="entry name" value="LytTR"/>
    <property type="match status" value="1"/>
</dbReference>
<dbReference type="PROSITE" id="PS50110">
    <property type="entry name" value="RESPONSE_REGULATORY"/>
    <property type="match status" value="1"/>
</dbReference>
<accession>A0ABR7KP34</accession>
<sequence length="236" mass="26640">MGVTLSCIIVDDSDLDRKAVENEVFNYPDLKVIGSFDNCLEAMNCFTLNKPDILFVDIDMPEINGLEFIKAINNTSTANIIISSHPEYALEGFQLKVFDFILKPLETQRFDDTIKRLKDFNALKNKAEAYDVLFENEEVVFKDGLTTIKLKASDILYLEAFGDYTKIVTEKKIHLTLTTLSKFIDSLPTDKFVRIHRSYAVAQDKIKSKSSVFVGVGDVSLPIGKTYKSTLSKVKI</sequence>
<evidence type="ECO:0000313" key="4">
    <source>
        <dbReference type="EMBL" id="MBC6109522.1"/>
    </source>
</evidence>
<dbReference type="Pfam" id="PF00072">
    <property type="entry name" value="Response_reg"/>
    <property type="match status" value="1"/>
</dbReference>
<keyword evidence="5" id="KW-1185">Reference proteome</keyword>
<name>A0ABR7KP34_9SPHI</name>
<protein>
    <submittedName>
        <fullName evidence="4">Response regulator transcription factor</fullName>
    </submittedName>
</protein>
<evidence type="ECO:0000256" key="1">
    <source>
        <dbReference type="PROSITE-ProRule" id="PRU00169"/>
    </source>
</evidence>
<dbReference type="SMART" id="SM00448">
    <property type="entry name" value="REC"/>
    <property type="match status" value="1"/>
</dbReference>
<dbReference type="PANTHER" id="PTHR37299:SF1">
    <property type="entry name" value="STAGE 0 SPORULATION PROTEIN A HOMOLOG"/>
    <property type="match status" value="1"/>
</dbReference>
<dbReference type="EMBL" id="JACRYL010000003">
    <property type="protein sequence ID" value="MBC6109522.1"/>
    <property type="molecule type" value="Genomic_DNA"/>
</dbReference>
<dbReference type="SUPFAM" id="SSF52172">
    <property type="entry name" value="CheY-like"/>
    <property type="match status" value="1"/>
</dbReference>
<dbReference type="Proteomes" id="UP000652755">
    <property type="component" value="Unassembled WGS sequence"/>
</dbReference>
<reference evidence="4 5" key="1">
    <citation type="submission" date="2020-08" db="EMBL/GenBank/DDBJ databases">
        <authorList>
            <person name="Sun Q."/>
            <person name="Inoue M."/>
        </authorList>
    </citation>
    <scope>NUCLEOTIDE SEQUENCE [LARGE SCALE GENOMIC DNA]</scope>
    <source>
        <strain evidence="4 5">CCM 8938</strain>
    </source>
</reference>
<dbReference type="PROSITE" id="PS50930">
    <property type="entry name" value="HTH_LYTTR"/>
    <property type="match status" value="1"/>
</dbReference>
<keyword evidence="1" id="KW-0597">Phosphoprotein</keyword>
<dbReference type="InterPro" id="IPR001789">
    <property type="entry name" value="Sig_transdc_resp-reg_receiver"/>
</dbReference>
<dbReference type="SMART" id="SM00850">
    <property type="entry name" value="LytTR"/>
    <property type="match status" value="1"/>
</dbReference>
<evidence type="ECO:0000259" key="3">
    <source>
        <dbReference type="PROSITE" id="PS50930"/>
    </source>
</evidence>
<proteinExistence type="predicted"/>
<dbReference type="Gene3D" id="3.40.50.2300">
    <property type="match status" value="1"/>
</dbReference>
<evidence type="ECO:0000313" key="5">
    <source>
        <dbReference type="Proteomes" id="UP000652755"/>
    </source>
</evidence>